<dbReference type="OrthoDB" id="5423926at2759"/>
<feature type="compositionally biased region" description="Polar residues" evidence="1">
    <location>
        <begin position="710"/>
        <end position="728"/>
    </location>
</feature>
<feature type="compositionally biased region" description="Polar residues" evidence="1">
    <location>
        <begin position="198"/>
        <end position="212"/>
    </location>
</feature>
<feature type="compositionally biased region" description="Basic and acidic residues" evidence="1">
    <location>
        <begin position="317"/>
        <end position="328"/>
    </location>
</feature>
<feature type="compositionally biased region" description="Low complexity" evidence="1">
    <location>
        <begin position="824"/>
        <end position="845"/>
    </location>
</feature>
<feature type="region of interest" description="Disordered" evidence="1">
    <location>
        <begin position="271"/>
        <end position="557"/>
    </location>
</feature>
<feature type="compositionally biased region" description="Polar residues" evidence="1">
    <location>
        <begin position="1177"/>
        <end position="1193"/>
    </location>
</feature>
<feature type="compositionally biased region" description="Basic residues" evidence="1">
    <location>
        <begin position="1214"/>
        <end position="1227"/>
    </location>
</feature>
<evidence type="ECO:0000313" key="3">
    <source>
        <dbReference type="Proteomes" id="UP000701801"/>
    </source>
</evidence>
<feature type="compositionally biased region" description="Basic and acidic residues" evidence="1">
    <location>
        <begin position="1240"/>
        <end position="1249"/>
    </location>
</feature>
<feature type="compositionally biased region" description="Polar residues" evidence="1">
    <location>
        <begin position="233"/>
        <end position="246"/>
    </location>
</feature>
<feature type="compositionally biased region" description="Polar residues" evidence="1">
    <location>
        <begin position="895"/>
        <end position="913"/>
    </location>
</feature>
<comment type="caution">
    <text evidence="2">The sequence shown here is derived from an EMBL/GenBank/DDBJ whole genome shotgun (WGS) entry which is preliminary data.</text>
</comment>
<protein>
    <submittedName>
        <fullName evidence="2">Uncharacterized protein</fullName>
    </submittedName>
</protein>
<feature type="compositionally biased region" description="Polar residues" evidence="1">
    <location>
        <begin position="371"/>
        <end position="382"/>
    </location>
</feature>
<feature type="compositionally biased region" description="Polar residues" evidence="1">
    <location>
        <begin position="417"/>
        <end position="432"/>
    </location>
</feature>
<dbReference type="Proteomes" id="UP000701801">
    <property type="component" value="Unassembled WGS sequence"/>
</dbReference>
<name>A0A9N9Q236_9HELO</name>
<feature type="compositionally biased region" description="Basic and acidic residues" evidence="1">
    <location>
        <begin position="931"/>
        <end position="940"/>
    </location>
</feature>
<feature type="compositionally biased region" description="Low complexity" evidence="1">
    <location>
        <begin position="979"/>
        <end position="990"/>
    </location>
</feature>
<feature type="region of interest" description="Disordered" evidence="1">
    <location>
        <begin position="690"/>
        <end position="871"/>
    </location>
</feature>
<feature type="region of interest" description="Disordered" evidence="1">
    <location>
        <begin position="572"/>
        <end position="677"/>
    </location>
</feature>
<evidence type="ECO:0000313" key="2">
    <source>
        <dbReference type="EMBL" id="CAG8972344.1"/>
    </source>
</evidence>
<sequence length="1513" mass="161437">MFGNRRRRAASNPPLNGPNVNSNAAVAAAQAFLNNRTSNASLSSAAAAAALRSRPPTPTSVADVQTKRTLRRAGSVASTGSAGSGKPSLERRGSSSSMSERTFRDPSPLRSSQPVPSAADAPPVPALPKNIRPAIPEKSHRRAASLDVSPVRVAPPPPNKPSGRGSSLGPTMASRNGRAGQRDSSPVSLQERGGTPSHRGSVNFSLPTSSRPASPILTHRRLTSAPQRVKPPTITSPTNNSLVYDPNTRSFLPQAEVLAIEQRMYDAANAPVKKKKRVAPKQAVGTHLADKTMGAKPRGTAVDAMEAATVQNSVPKRALESRSDRITRPEAVSQSVQDSPGREKKKVVSSDSGSDQASYIPNSSDGDDDYTTNATASNNQEGSPLVKKPSIVREEREREEEEDDTPIKAQHDVPKLDTNTTRYRTTSPQTLPRSLAGRGKGHISPELGRQSQQSILASDVNLEVPADEVTPTAKGSIRGGRANSVSPARATHFAKSPSENLLVKHQPPPRSISPRKSALKHPGAARGSSPLASETHKGSISNDSPEELAVPRKKANRVSFDETNVIVGSAAPPVTLDSPIVQGPQTRRSWFSMSRGKKKEAPSFDDDDGQVMKPRPALPSFGSVREKKPQRDVTPERPLIKPTMTEGTEATVPSPPLTTPPTAENVENPLGPSNDFIAGSILAQDAAMKNAANISRSREPLPTGEPLPPQVTSVDGNGYLSDTSSSVASGDEFEGAEVNSPTENGKTGNGGLHIDTSQHAAENSTGRADLDEPESKEEGVPGISITGATPTIEVTEKTGEWPDMPGGWGDEHSDSEQNDPSTSAVVETTVAPPSAVAPLSSPVLAGTSARRHQTTAIVEESEESEGDSIYSDAAEELDGDGFMSLDAVVDSPIISTSGAETALTTPPDSPTSKATRERAYRQLIEKTGGPGKDDGWEKAQEYWRSLSTEKKRQLELEAEAESAPSSPTKPKEKAPVKPSPSASVPAPRQSAPHKQRTYMIAPGTKHDEQPIPLRSSMRPTPQDIPTKVHVRKSMRSPGVEPNSPRESPSVEPRGTLQKRHLPMTRTTDDYKPDPEAVDAMIRKLTAQRAAAAMKQPSAPPAPTLRRKGSADSDSSFKRANKASPDVPRFRSSMRGSVDSGRKQSPIPASRFSLRSLSPGPTKRRPFSSNEAPPLPSSPQSFMRNSMRPSTSGPTLRGPPARAKSPIRLPGFRRSANKAKKSHAKKSGSRFGDSSDEEDDRPAFRSRFNDSSDEDDEPLPPRSNGLHKTMRSNAPVRGIPRRFGTEDGDSSDLPDSDDERPIPKAAQAATTVESNGASRRDTKSSEGGILASGFLRRSGSGRGAMSPVSANGSYTRPNTARRSSFMSILRRKKADPSSKVRKSGAESPARRDAPLERRRSDLATLKDSERPTSPKLQKRNPFERRVSGNTENGNGIGSDWPLAAPPMMGDESRRPGTSGTADEPEPTAGGDDRPGLGNRRHTATGLGGVDILGVVPGRKKKKFGALRRMFRLEE</sequence>
<feature type="compositionally biased region" description="Basic and acidic residues" evidence="1">
    <location>
        <begin position="405"/>
        <end position="415"/>
    </location>
</feature>
<feature type="region of interest" description="Disordered" evidence="1">
    <location>
        <begin position="953"/>
        <end position="1489"/>
    </location>
</feature>
<feature type="compositionally biased region" description="Basic and acidic residues" evidence="1">
    <location>
        <begin position="1387"/>
        <end position="1411"/>
    </location>
</feature>
<organism evidence="2 3">
    <name type="scientific">Hymenoscyphus albidus</name>
    <dbReference type="NCBI Taxonomy" id="595503"/>
    <lineage>
        <taxon>Eukaryota</taxon>
        <taxon>Fungi</taxon>
        <taxon>Dikarya</taxon>
        <taxon>Ascomycota</taxon>
        <taxon>Pezizomycotina</taxon>
        <taxon>Leotiomycetes</taxon>
        <taxon>Helotiales</taxon>
        <taxon>Helotiaceae</taxon>
        <taxon>Hymenoscyphus</taxon>
    </lineage>
</organism>
<feature type="compositionally biased region" description="Basic and acidic residues" evidence="1">
    <location>
        <begin position="624"/>
        <end position="639"/>
    </location>
</feature>
<feature type="compositionally biased region" description="Low complexity" evidence="1">
    <location>
        <begin position="73"/>
        <end position="85"/>
    </location>
</feature>
<reference evidence="2" key="1">
    <citation type="submission" date="2021-07" db="EMBL/GenBank/DDBJ databases">
        <authorList>
            <person name="Durling M."/>
        </authorList>
    </citation>
    <scope>NUCLEOTIDE SEQUENCE</scope>
</reference>
<feature type="region of interest" description="Disordered" evidence="1">
    <location>
        <begin position="895"/>
        <end position="940"/>
    </location>
</feature>
<feature type="compositionally biased region" description="Acidic residues" evidence="1">
    <location>
        <begin position="1285"/>
        <end position="1297"/>
    </location>
</feature>
<feature type="compositionally biased region" description="Polar residues" evidence="1">
    <location>
        <begin position="1307"/>
        <end position="1316"/>
    </location>
</feature>
<feature type="compositionally biased region" description="Basic and acidic residues" evidence="1">
    <location>
        <begin position="914"/>
        <end position="924"/>
    </location>
</feature>
<evidence type="ECO:0000256" key="1">
    <source>
        <dbReference type="SAM" id="MobiDB-lite"/>
    </source>
</evidence>
<gene>
    <name evidence="2" type="ORF">HYALB_00005012</name>
</gene>
<keyword evidence="3" id="KW-1185">Reference proteome</keyword>
<feature type="compositionally biased region" description="Polar residues" evidence="1">
    <location>
        <begin position="755"/>
        <end position="766"/>
    </location>
</feature>
<dbReference type="EMBL" id="CAJVRM010000043">
    <property type="protein sequence ID" value="CAG8972344.1"/>
    <property type="molecule type" value="Genomic_DNA"/>
</dbReference>
<feature type="compositionally biased region" description="Polar residues" evidence="1">
    <location>
        <begin position="583"/>
        <end position="592"/>
    </location>
</feature>
<feature type="compositionally biased region" description="Low complexity" evidence="1">
    <location>
        <begin position="39"/>
        <end position="54"/>
    </location>
</feature>
<feature type="compositionally biased region" description="Polar residues" evidence="1">
    <location>
        <begin position="1347"/>
        <end position="1365"/>
    </location>
</feature>
<feature type="region of interest" description="Disordered" evidence="1">
    <location>
        <begin position="39"/>
        <end position="246"/>
    </location>
</feature>
<proteinExistence type="predicted"/>
<accession>A0A9N9Q236</accession>
<feature type="region of interest" description="Disordered" evidence="1">
    <location>
        <begin position="1"/>
        <end position="21"/>
    </location>
</feature>